<dbReference type="AlphaFoldDB" id="A0A4S3M9I8"/>
<dbReference type="PANTHER" id="PTHR21666:SF270">
    <property type="entry name" value="MUREIN HYDROLASE ACTIVATOR ENVC"/>
    <property type="match status" value="1"/>
</dbReference>
<dbReference type="OrthoDB" id="9795421at2"/>
<name>A0A4S3M9I8_9RHOB</name>
<feature type="domain" description="M23ase beta-sheet core" evidence="1">
    <location>
        <begin position="63"/>
        <end position="159"/>
    </location>
</feature>
<evidence type="ECO:0000259" key="1">
    <source>
        <dbReference type="Pfam" id="PF01551"/>
    </source>
</evidence>
<dbReference type="GO" id="GO:0004222">
    <property type="term" value="F:metalloendopeptidase activity"/>
    <property type="evidence" value="ECO:0007669"/>
    <property type="project" value="TreeGrafter"/>
</dbReference>
<sequence>MRLVYMLSLLALTGCQLGSYGQSAHYHYSVEHPIPVSIPANAPSVIQQYRPPRRDRGREGGGEHPGIDIYEARGVPVLAAADGVVLASFREPSYGNRVVIQHKAGPNGLPLQTVYKHLDTRLVSKGDRVKRGQQIGGLGNSGILAAGILHLHFEVHETDQGHTAPRDPNRFWVKGEGQITCYNPRRHVSRRPVRLSYPILCKPTK</sequence>
<dbReference type="PROSITE" id="PS51257">
    <property type="entry name" value="PROKAR_LIPOPROTEIN"/>
    <property type="match status" value="1"/>
</dbReference>
<dbReference type="SUPFAM" id="SSF51261">
    <property type="entry name" value="Duplicated hybrid motif"/>
    <property type="match status" value="1"/>
</dbReference>
<gene>
    <name evidence="2" type="ORF">E7681_12610</name>
</gene>
<dbReference type="Pfam" id="PF01551">
    <property type="entry name" value="Peptidase_M23"/>
    <property type="match status" value="1"/>
</dbReference>
<dbReference type="Proteomes" id="UP000306113">
    <property type="component" value="Unassembled WGS sequence"/>
</dbReference>
<dbReference type="EMBL" id="SSMD01000005">
    <property type="protein sequence ID" value="THD73525.1"/>
    <property type="molecule type" value="Genomic_DNA"/>
</dbReference>
<protein>
    <submittedName>
        <fullName evidence="2">M23 family metallopeptidase</fullName>
    </submittedName>
</protein>
<keyword evidence="3" id="KW-1185">Reference proteome</keyword>
<evidence type="ECO:0000313" key="3">
    <source>
        <dbReference type="Proteomes" id="UP000306113"/>
    </source>
</evidence>
<proteinExistence type="predicted"/>
<organism evidence="2 3">
    <name type="scientific">Thalassobius vesicularis</name>
    <dbReference type="NCBI Taxonomy" id="1294297"/>
    <lineage>
        <taxon>Bacteria</taxon>
        <taxon>Pseudomonadati</taxon>
        <taxon>Pseudomonadota</taxon>
        <taxon>Alphaproteobacteria</taxon>
        <taxon>Rhodobacterales</taxon>
        <taxon>Roseobacteraceae</taxon>
        <taxon>Thalassovita</taxon>
    </lineage>
</organism>
<dbReference type="PANTHER" id="PTHR21666">
    <property type="entry name" value="PEPTIDASE-RELATED"/>
    <property type="match status" value="1"/>
</dbReference>
<dbReference type="InterPro" id="IPR050570">
    <property type="entry name" value="Cell_wall_metabolism_enzyme"/>
</dbReference>
<dbReference type="RefSeq" id="WP_136339656.1">
    <property type="nucleotide sequence ID" value="NZ_SSMD01000005.1"/>
</dbReference>
<dbReference type="CDD" id="cd12797">
    <property type="entry name" value="M23_peptidase"/>
    <property type="match status" value="1"/>
</dbReference>
<reference evidence="2 3" key="1">
    <citation type="submission" date="2019-04" db="EMBL/GenBank/DDBJ databases">
        <title>Draft genome sequence of Youngimonas vesicularis.</title>
        <authorList>
            <person name="Hameed A."/>
        </authorList>
    </citation>
    <scope>NUCLEOTIDE SEQUENCE [LARGE SCALE GENOMIC DNA]</scope>
    <source>
        <strain evidence="2 3">CC-AMW-E</strain>
    </source>
</reference>
<comment type="caution">
    <text evidence="2">The sequence shown here is derived from an EMBL/GenBank/DDBJ whole genome shotgun (WGS) entry which is preliminary data.</text>
</comment>
<dbReference type="InterPro" id="IPR016047">
    <property type="entry name" value="M23ase_b-sheet_dom"/>
</dbReference>
<dbReference type="InterPro" id="IPR011055">
    <property type="entry name" value="Dup_hybrid_motif"/>
</dbReference>
<evidence type="ECO:0000313" key="2">
    <source>
        <dbReference type="EMBL" id="THD73525.1"/>
    </source>
</evidence>
<accession>A0A4S3M9I8</accession>
<dbReference type="Gene3D" id="2.70.70.10">
    <property type="entry name" value="Glucose Permease (Domain IIA)"/>
    <property type="match status" value="1"/>
</dbReference>